<comment type="caution">
    <text evidence="2">The sequence shown here is derived from an EMBL/GenBank/DDBJ whole genome shotgun (WGS) entry which is preliminary data.</text>
</comment>
<reference evidence="2 3" key="1">
    <citation type="submission" date="2020-08" db="EMBL/GenBank/DDBJ databases">
        <title>Genomic Encyclopedia of Type Strains, Phase IV (KMG-IV): sequencing the most valuable type-strain genomes for metagenomic binning, comparative biology and taxonomic classification.</title>
        <authorList>
            <person name="Goeker M."/>
        </authorList>
    </citation>
    <scope>NUCLEOTIDE SEQUENCE [LARGE SCALE GENOMIC DNA]</scope>
    <source>
        <strain evidence="2 3">DSM 105074</strain>
    </source>
</reference>
<dbReference type="Proteomes" id="UP000557307">
    <property type="component" value="Unassembled WGS sequence"/>
</dbReference>
<feature type="signal peptide" evidence="1">
    <location>
        <begin position="1"/>
        <end position="23"/>
    </location>
</feature>
<sequence length="613" mass="69704">MKKYLYLLVYACFTLLTNTDAHAQEALYRMELDTLSYQYKVIATSGHSSSQNRLRLATDGISINVTRNTARPHAAIDIKIQFSEDIDIHLVHAVTFDIFPDEHYPFKGIAHSWLTSNAIDLNTRTITHTMNGLLPGSSYQFRVIIWGLGGSPCGSDHVYTIPLSTALAPPHLKKKLLFVINQEWKDNEAIDQALSQYIQDVTLTDSSLTFDKYYIDTIPIAKATLFEFIQKEYIESNLSYLFFIGQNAALPYSIGLLNNNGEIITKYPGITFSYYTHSLYNSFRYNDNSNEFISVTYQDACHRPEIDIRNPILQQNNPNLSVGMLLPDPAYNSTTKTNAILKYFDKLHRYKHYEFNFDKSILLSDGFASEMEAIDLIHQHERWHAADTIKFGRIKDPYFAGYDPIWKEDYLHKIQNNSYEIFSYSAHGSSTYHSFGISGNDIDQMNALNTQIINFLSCEVGKFWDRGYLANKYLEAGNVLGVHAFSQVMGFWTTRGRNTVLANAFDPDGAFNLMAKGYTMSDAFRFSEGHNQAELILGDPLLKLRETCDTVVESQASGDWHARITWKCGRIPTKNDLVRILPGHTVTLQEVGAVKAISVEGYLHIEQTGHLEY</sequence>
<dbReference type="EMBL" id="JACHGF010000009">
    <property type="protein sequence ID" value="MBB5286368.1"/>
    <property type="molecule type" value="Genomic_DNA"/>
</dbReference>
<keyword evidence="3" id="KW-1185">Reference proteome</keyword>
<organism evidence="2 3">
    <name type="scientific">Rhabdobacter roseus</name>
    <dbReference type="NCBI Taxonomy" id="1655419"/>
    <lineage>
        <taxon>Bacteria</taxon>
        <taxon>Pseudomonadati</taxon>
        <taxon>Bacteroidota</taxon>
        <taxon>Cytophagia</taxon>
        <taxon>Cytophagales</taxon>
        <taxon>Cytophagaceae</taxon>
        <taxon>Rhabdobacter</taxon>
    </lineage>
</organism>
<evidence type="ECO:0008006" key="4">
    <source>
        <dbReference type="Google" id="ProtNLM"/>
    </source>
</evidence>
<accession>A0A840U1X4</accession>
<feature type="chain" id="PRO_5032973770" description="Gingipain domain-containing protein" evidence="1">
    <location>
        <begin position="24"/>
        <end position="613"/>
    </location>
</feature>
<dbReference type="AlphaFoldDB" id="A0A840U1X4"/>
<keyword evidence="1" id="KW-0732">Signal</keyword>
<evidence type="ECO:0000313" key="2">
    <source>
        <dbReference type="EMBL" id="MBB5286368.1"/>
    </source>
</evidence>
<evidence type="ECO:0000313" key="3">
    <source>
        <dbReference type="Proteomes" id="UP000557307"/>
    </source>
</evidence>
<gene>
    <name evidence="2" type="ORF">HNQ92_004528</name>
</gene>
<dbReference type="RefSeq" id="WP_184177437.1">
    <property type="nucleotide sequence ID" value="NZ_JACHGF010000009.1"/>
</dbReference>
<evidence type="ECO:0000256" key="1">
    <source>
        <dbReference type="SAM" id="SignalP"/>
    </source>
</evidence>
<protein>
    <recommendedName>
        <fullName evidence="4">Gingipain domain-containing protein</fullName>
    </recommendedName>
</protein>
<proteinExistence type="predicted"/>
<name>A0A840U1X4_9BACT</name>